<evidence type="ECO:0000259" key="1">
    <source>
        <dbReference type="Pfam" id="PF21912"/>
    </source>
</evidence>
<proteinExistence type="predicted"/>
<protein>
    <recommendedName>
        <fullName evidence="1">Glycosyltransferase 99 N-terminal domain-containing protein</fullName>
    </recommendedName>
</protein>
<gene>
    <name evidence="2" type="ORF">JJ685_26470</name>
</gene>
<dbReference type="Pfam" id="PF21912">
    <property type="entry name" value="Glyco_transf_99"/>
    <property type="match status" value="1"/>
</dbReference>
<name>A0A937CVR8_9BURK</name>
<dbReference type="InterPro" id="IPR054112">
    <property type="entry name" value="Glyco_transf_99_N"/>
</dbReference>
<dbReference type="Proteomes" id="UP000599109">
    <property type="component" value="Unassembled WGS sequence"/>
</dbReference>
<comment type="caution">
    <text evidence="2">The sequence shown here is derived from an EMBL/GenBank/DDBJ whole genome shotgun (WGS) entry which is preliminary data.</text>
</comment>
<dbReference type="AlphaFoldDB" id="A0A937CVR8"/>
<dbReference type="RefSeq" id="WP_201677380.1">
    <property type="nucleotide sequence ID" value="NZ_JAEQNE010000009.1"/>
</dbReference>
<sequence>MLAAFLPPYPFRGTAAPYLWWYYRLLTLWSDESAYFITGREYTQPVAHWQDRWECLPGWATRLDYRLPDEPHPAQHRFGWLDDRFGHWLASAGGNPLAVFRRFLTERDAVYEDELRSLLKAAPAALEAVITPCNVPSLEAVCAELAIPVIHVELGPMRAPVYRDTGYVDFRGVNGNTECASRYAAWHGRRPPFEWNDLLHFFGNGMAARLRKAKDPEWDIGIVLQVEDDSNLVAFGNGMDNLGLLLAARLQAQGGRLDVCVRPHPGSVFALRDPTFRLDDSPDSFTFVQRSARVLTTNSSVGLEAVLVGRPAEAFGDCSFDFLLSRMERSEQLDRLAFYLLGYLVPFALQLEPQYLRFRLGAPSEESIIIRHLEEYMRQQDLDHKIFSELSPETRAAVLVFVANHAKLADERVASLEKTLKERDERIDGFINSMSWKVTAPLRWVHRRILLRHSASR</sequence>
<dbReference type="EMBL" id="JAEQNE010000009">
    <property type="protein sequence ID" value="MBL0394711.1"/>
    <property type="molecule type" value="Genomic_DNA"/>
</dbReference>
<feature type="domain" description="Glycosyltransferase 99 N-terminal" evidence="1">
    <location>
        <begin position="4"/>
        <end position="178"/>
    </location>
</feature>
<accession>A0A937CVR8</accession>
<organism evidence="2 3">
    <name type="scientific">Ramlibacter monticola</name>
    <dbReference type="NCBI Taxonomy" id="1926872"/>
    <lineage>
        <taxon>Bacteria</taxon>
        <taxon>Pseudomonadati</taxon>
        <taxon>Pseudomonadota</taxon>
        <taxon>Betaproteobacteria</taxon>
        <taxon>Burkholderiales</taxon>
        <taxon>Comamonadaceae</taxon>
        <taxon>Ramlibacter</taxon>
    </lineage>
</organism>
<reference evidence="2 3" key="1">
    <citation type="journal article" date="2017" name="Int. J. Syst. Evol. Microbiol.">
        <title>Ramlibacter monticola sp. nov., isolated from forest soil.</title>
        <authorList>
            <person name="Chaudhary D.K."/>
            <person name="Kim J."/>
        </authorList>
    </citation>
    <scope>NUCLEOTIDE SEQUENCE [LARGE SCALE GENOMIC DNA]</scope>
    <source>
        <strain evidence="2 3">KACC 19175</strain>
    </source>
</reference>
<evidence type="ECO:0000313" key="3">
    <source>
        <dbReference type="Proteomes" id="UP000599109"/>
    </source>
</evidence>
<keyword evidence="3" id="KW-1185">Reference proteome</keyword>
<evidence type="ECO:0000313" key="2">
    <source>
        <dbReference type="EMBL" id="MBL0394711.1"/>
    </source>
</evidence>